<evidence type="ECO:0000313" key="5">
    <source>
        <dbReference type="Proteomes" id="UP000663832"/>
    </source>
</evidence>
<evidence type="ECO:0000313" key="6">
    <source>
        <dbReference type="Proteomes" id="UP000663877"/>
    </source>
</evidence>
<organism evidence="3 6">
    <name type="scientific">Adineta steineri</name>
    <dbReference type="NCBI Taxonomy" id="433720"/>
    <lineage>
        <taxon>Eukaryota</taxon>
        <taxon>Metazoa</taxon>
        <taxon>Spiralia</taxon>
        <taxon>Gnathifera</taxon>
        <taxon>Rotifera</taxon>
        <taxon>Eurotatoria</taxon>
        <taxon>Bdelloidea</taxon>
        <taxon>Adinetida</taxon>
        <taxon>Adinetidae</taxon>
        <taxon>Adineta</taxon>
    </lineage>
</organism>
<dbReference type="AlphaFoldDB" id="A0A814N6T0"/>
<evidence type="ECO:0000313" key="4">
    <source>
        <dbReference type="EMBL" id="CAF1502183.1"/>
    </source>
</evidence>
<dbReference type="InterPro" id="IPR048257">
    <property type="entry name" value="DUF4590"/>
</dbReference>
<evidence type="ECO:0000256" key="1">
    <source>
        <dbReference type="SAM" id="MobiDB-lite"/>
    </source>
</evidence>
<proteinExistence type="predicted"/>
<reference evidence="3" key="1">
    <citation type="submission" date="2021-02" db="EMBL/GenBank/DDBJ databases">
        <authorList>
            <person name="Nowell W R."/>
        </authorList>
    </citation>
    <scope>NUCLEOTIDE SEQUENCE</scope>
</reference>
<dbReference type="InterPro" id="IPR027962">
    <property type="entry name" value="ERICH3"/>
</dbReference>
<evidence type="ECO:0000313" key="3">
    <source>
        <dbReference type="EMBL" id="CAF1089153.1"/>
    </source>
</evidence>
<feature type="region of interest" description="Disordered" evidence="1">
    <location>
        <begin position="443"/>
        <end position="467"/>
    </location>
</feature>
<feature type="compositionally biased region" description="Basic and acidic residues" evidence="1">
    <location>
        <begin position="342"/>
        <end position="361"/>
    </location>
</feature>
<feature type="compositionally biased region" description="Low complexity" evidence="1">
    <location>
        <begin position="322"/>
        <end position="337"/>
    </location>
</feature>
<dbReference type="PANTHER" id="PTHR23034:SF2">
    <property type="entry name" value="GLUTAMATE-RICH PROTEIN 3"/>
    <property type="match status" value="1"/>
</dbReference>
<dbReference type="Proteomes" id="UP000663877">
    <property type="component" value="Unassembled WGS sequence"/>
</dbReference>
<feature type="region of interest" description="Disordered" evidence="1">
    <location>
        <begin position="299"/>
        <end position="369"/>
    </location>
</feature>
<feature type="region of interest" description="Disordered" evidence="1">
    <location>
        <begin position="520"/>
        <end position="541"/>
    </location>
</feature>
<feature type="domain" description="DUF4590" evidence="2">
    <location>
        <begin position="155"/>
        <end position="257"/>
    </location>
</feature>
<feature type="compositionally biased region" description="Basic and acidic residues" evidence="1">
    <location>
        <begin position="299"/>
        <end position="317"/>
    </location>
</feature>
<keyword evidence="5" id="KW-1185">Reference proteome</keyword>
<name>A0A814N6T0_9BILA</name>
<dbReference type="EMBL" id="CAJNOI010000119">
    <property type="protein sequence ID" value="CAF1089153.1"/>
    <property type="molecule type" value="Genomic_DNA"/>
</dbReference>
<comment type="caution">
    <text evidence="3">The sequence shown here is derived from an EMBL/GenBank/DDBJ whole genome shotgun (WGS) entry which is preliminary data.</text>
</comment>
<dbReference type="Pfam" id="PF15257">
    <property type="entry name" value="DUF4590"/>
    <property type="match status" value="1"/>
</dbReference>
<sequence>MDLRNHRTSTNSYFNNKYIRQHLITNGLINPHGGILSPRSYEVVLGGRKKPKYTKRRSINSICNYVIEDEQKHHIFIRNVFNPDQHSRNRNSRTFISVSSLSPKRSPLRAKSAHHSPINEKNQLDRRSSIQLFDDDNCKVTMIYYGPELNHNHHKNSYLSDGDEIVVIQQYSDDENFMVYKGCVEPNETFTFESHCHPNHTFTITLYINNFMDSQISVCCEYKYEHNARLDSKHSLFGIYDVQEGKPCQICQFQKQKKTLLTTPSNSSMKEKKESSKYEQNHISVITDRYQNNHTIVSFDDKSYESDQQSVDERKNTYENVSRNSSNSSQDSRPSSPLISLQHEDTHHSSDDSSEVEENHHFLTSSSTIPSSQITIAKNQVDQSSNTLEASNSTSIPIFSDENDSITVRRHSSSLSSTVFSNEEDESYLSKLSIKRINTKQQTWTPSSSSTDYKQRNNAKTTINNINEPEDLQMLRRSIQTQPQQPKSFKPRSLTTQSNFHKRIEQQPQKFIDVLSQDESVFSDDVDQQTKRRVHYSSDET</sequence>
<dbReference type="OrthoDB" id="120976at2759"/>
<accession>A0A814N6T0</accession>
<evidence type="ECO:0000259" key="2">
    <source>
        <dbReference type="Pfam" id="PF15257"/>
    </source>
</evidence>
<dbReference type="Proteomes" id="UP000663832">
    <property type="component" value="Unassembled WGS sequence"/>
</dbReference>
<dbReference type="EMBL" id="CAJNOM010000562">
    <property type="protein sequence ID" value="CAF1502183.1"/>
    <property type="molecule type" value="Genomic_DNA"/>
</dbReference>
<protein>
    <recommendedName>
        <fullName evidence="2">DUF4590 domain-containing protein</fullName>
    </recommendedName>
</protein>
<gene>
    <name evidence="3" type="ORF">BJG266_LOCUS20706</name>
    <name evidence="4" type="ORF">QVE165_LOCUS43574</name>
</gene>
<dbReference type="PANTHER" id="PTHR23034">
    <property type="entry name" value="GLUTAMATE-RICH PROTEIN 3"/>
    <property type="match status" value="1"/>
</dbReference>